<dbReference type="AlphaFoldDB" id="A0A7R7EN36"/>
<dbReference type="Gene3D" id="3.30.1240.10">
    <property type="match status" value="1"/>
</dbReference>
<name>A0A7R7EN36_9FIRM</name>
<organism evidence="1 2">
    <name type="scientific">Anaeromicropila herbilytica</name>
    <dbReference type="NCBI Taxonomy" id="2785025"/>
    <lineage>
        <taxon>Bacteria</taxon>
        <taxon>Bacillati</taxon>
        <taxon>Bacillota</taxon>
        <taxon>Clostridia</taxon>
        <taxon>Lachnospirales</taxon>
        <taxon>Lachnospiraceae</taxon>
        <taxon>Anaeromicropila</taxon>
    </lineage>
</organism>
<reference evidence="1 2" key="1">
    <citation type="submission" date="2020-11" db="EMBL/GenBank/DDBJ databases">
        <title>Draft genome sequencing of a Lachnospiraceae strain isolated from anoxic soil subjected to BSD treatment.</title>
        <authorList>
            <person name="Uek A."/>
            <person name="Tonouchi A."/>
        </authorList>
    </citation>
    <scope>NUCLEOTIDE SEQUENCE [LARGE SCALE GENOMIC DNA]</scope>
    <source>
        <strain evidence="1 2">TB5</strain>
    </source>
</reference>
<dbReference type="SUPFAM" id="SSF56784">
    <property type="entry name" value="HAD-like"/>
    <property type="match status" value="1"/>
</dbReference>
<dbReference type="InterPro" id="IPR006379">
    <property type="entry name" value="HAD-SF_hydro_IIB"/>
</dbReference>
<proteinExistence type="predicted"/>
<dbReference type="InterPro" id="IPR036412">
    <property type="entry name" value="HAD-like_sf"/>
</dbReference>
<dbReference type="InterPro" id="IPR023214">
    <property type="entry name" value="HAD_sf"/>
</dbReference>
<dbReference type="KEGG" id="ahb:bsdtb5_31220"/>
<dbReference type="SFLD" id="SFLDS00003">
    <property type="entry name" value="Haloacid_Dehalogenase"/>
    <property type="match status" value="1"/>
</dbReference>
<dbReference type="InterPro" id="IPR000150">
    <property type="entry name" value="Cof"/>
</dbReference>
<dbReference type="GO" id="GO:0000287">
    <property type="term" value="F:magnesium ion binding"/>
    <property type="evidence" value="ECO:0007669"/>
    <property type="project" value="TreeGrafter"/>
</dbReference>
<dbReference type="SFLD" id="SFLDG01140">
    <property type="entry name" value="C2.B:_Phosphomannomutase_and_P"/>
    <property type="match status" value="1"/>
</dbReference>
<dbReference type="PROSITE" id="PS01229">
    <property type="entry name" value="COF_2"/>
    <property type="match status" value="1"/>
</dbReference>
<keyword evidence="2" id="KW-1185">Reference proteome</keyword>
<evidence type="ECO:0000313" key="1">
    <source>
        <dbReference type="EMBL" id="BCN31827.1"/>
    </source>
</evidence>
<dbReference type="Pfam" id="PF08282">
    <property type="entry name" value="Hydrolase_3"/>
    <property type="match status" value="1"/>
</dbReference>
<dbReference type="GO" id="GO:0005829">
    <property type="term" value="C:cytosol"/>
    <property type="evidence" value="ECO:0007669"/>
    <property type="project" value="TreeGrafter"/>
</dbReference>
<dbReference type="Gene3D" id="3.40.50.1000">
    <property type="entry name" value="HAD superfamily/HAD-like"/>
    <property type="match status" value="1"/>
</dbReference>
<dbReference type="RefSeq" id="WP_271712918.1">
    <property type="nucleotide sequence ID" value="NZ_AP024169.1"/>
</dbReference>
<evidence type="ECO:0000313" key="2">
    <source>
        <dbReference type="Proteomes" id="UP000595897"/>
    </source>
</evidence>
<dbReference type="GO" id="GO:0016791">
    <property type="term" value="F:phosphatase activity"/>
    <property type="evidence" value="ECO:0007669"/>
    <property type="project" value="TreeGrafter"/>
</dbReference>
<sequence length="262" mass="29946">MRKAIFFDIDGTLLDCLNGITDITPRVKRAIRELQAKGNYVFIATGRPYAFLNDNIHKAGFDGFVLNNGACVQVNDKFIYKSYLDKKKVREVVDNFEKFGIEYILQGQTNSYIKAEYKDLHRLYDAYNMPKKYLKGNYNLDEIDVYKTEMLCKDQSSIDYCLSLDNDQYDYVYDSEMGFFELYSKSNSKATGILKILEYLNIPIENSYAFGDGKNDIEMLSTVGCGIAMGNAKDYVKGYAKMVTDTVQKDGVAIGIERFIMV</sequence>
<dbReference type="PANTHER" id="PTHR10000:SF8">
    <property type="entry name" value="HAD SUPERFAMILY HYDROLASE-LIKE, TYPE 3"/>
    <property type="match status" value="1"/>
</dbReference>
<dbReference type="NCBIfam" id="TIGR01484">
    <property type="entry name" value="HAD-SF-IIB"/>
    <property type="match status" value="1"/>
</dbReference>
<accession>A0A7R7EN36</accession>
<dbReference type="NCBIfam" id="TIGR00099">
    <property type="entry name" value="Cof-subfamily"/>
    <property type="match status" value="1"/>
</dbReference>
<gene>
    <name evidence="1" type="ORF">bsdtb5_31220</name>
</gene>
<dbReference type="PANTHER" id="PTHR10000">
    <property type="entry name" value="PHOSPHOSERINE PHOSPHATASE"/>
    <property type="match status" value="1"/>
</dbReference>
<protein>
    <submittedName>
        <fullName evidence="1">Haloacid dehalogenase</fullName>
    </submittedName>
</protein>
<dbReference type="EMBL" id="AP024169">
    <property type="protein sequence ID" value="BCN31827.1"/>
    <property type="molecule type" value="Genomic_DNA"/>
</dbReference>
<dbReference type="Proteomes" id="UP000595897">
    <property type="component" value="Chromosome"/>
</dbReference>